<comment type="caution">
    <text evidence="1">The sequence shown here is derived from an EMBL/GenBank/DDBJ whole genome shotgun (WGS) entry which is preliminary data.</text>
</comment>
<dbReference type="InterPro" id="IPR036397">
    <property type="entry name" value="RNaseH_sf"/>
</dbReference>
<organism evidence="1 2">
    <name type="scientific">Eumeta variegata</name>
    <name type="common">Bagworm moth</name>
    <name type="synonym">Eumeta japonica</name>
    <dbReference type="NCBI Taxonomy" id="151549"/>
    <lineage>
        <taxon>Eukaryota</taxon>
        <taxon>Metazoa</taxon>
        <taxon>Ecdysozoa</taxon>
        <taxon>Arthropoda</taxon>
        <taxon>Hexapoda</taxon>
        <taxon>Insecta</taxon>
        <taxon>Pterygota</taxon>
        <taxon>Neoptera</taxon>
        <taxon>Endopterygota</taxon>
        <taxon>Lepidoptera</taxon>
        <taxon>Glossata</taxon>
        <taxon>Ditrysia</taxon>
        <taxon>Tineoidea</taxon>
        <taxon>Psychidae</taxon>
        <taxon>Oiketicinae</taxon>
        <taxon>Eumeta</taxon>
    </lineage>
</organism>
<protein>
    <submittedName>
        <fullName evidence="1">Histone-lysine N-methyltransferase SETMAR</fullName>
    </submittedName>
</protein>
<dbReference type="GO" id="GO:0008168">
    <property type="term" value="F:methyltransferase activity"/>
    <property type="evidence" value="ECO:0007669"/>
    <property type="project" value="UniProtKB-KW"/>
</dbReference>
<reference evidence="1 2" key="1">
    <citation type="journal article" date="2019" name="Commun. Biol.">
        <title>The bagworm genome reveals a unique fibroin gene that provides high tensile strength.</title>
        <authorList>
            <person name="Kono N."/>
            <person name="Nakamura H."/>
            <person name="Ohtoshi R."/>
            <person name="Tomita M."/>
            <person name="Numata K."/>
            <person name="Arakawa K."/>
        </authorList>
    </citation>
    <scope>NUCLEOTIDE SEQUENCE [LARGE SCALE GENOMIC DNA]</scope>
</reference>
<keyword evidence="2" id="KW-1185">Reference proteome</keyword>
<keyword evidence="1" id="KW-0808">Transferase</keyword>
<dbReference type="OrthoDB" id="616263at2759"/>
<dbReference type="GO" id="GO:0032259">
    <property type="term" value="P:methylation"/>
    <property type="evidence" value="ECO:0007669"/>
    <property type="project" value="UniProtKB-KW"/>
</dbReference>
<sequence length="116" mass="13039">MLFKKDLNSASMGVGINSRTELKITSVEQTPWTTGTLVNNEELKLIVQAHSSQTTSDYSRSGQMITADYYCQQLQTVMEKLAIQQHSLVNCSSPLLFQDNAKPRTSRKTVNKLEEL</sequence>
<gene>
    <name evidence="1" type="primary">SETMAR</name>
    <name evidence="1" type="ORF">EVAR_39430_1</name>
</gene>
<dbReference type="Gene3D" id="3.30.420.10">
    <property type="entry name" value="Ribonuclease H-like superfamily/Ribonuclease H"/>
    <property type="match status" value="1"/>
</dbReference>
<dbReference type="AlphaFoldDB" id="A0A4C1W036"/>
<keyword evidence="1" id="KW-0489">Methyltransferase</keyword>
<dbReference type="EMBL" id="BGZK01000453">
    <property type="protein sequence ID" value="GBP44423.1"/>
    <property type="molecule type" value="Genomic_DNA"/>
</dbReference>
<accession>A0A4C1W036</accession>
<dbReference type="Proteomes" id="UP000299102">
    <property type="component" value="Unassembled WGS sequence"/>
</dbReference>
<name>A0A4C1W036_EUMVA</name>
<dbReference type="GO" id="GO:0003676">
    <property type="term" value="F:nucleic acid binding"/>
    <property type="evidence" value="ECO:0007669"/>
    <property type="project" value="InterPro"/>
</dbReference>
<evidence type="ECO:0000313" key="2">
    <source>
        <dbReference type="Proteomes" id="UP000299102"/>
    </source>
</evidence>
<evidence type="ECO:0000313" key="1">
    <source>
        <dbReference type="EMBL" id="GBP44423.1"/>
    </source>
</evidence>
<proteinExistence type="predicted"/>